<accession>A0AA36AI97</accession>
<reference evidence="1" key="1">
    <citation type="submission" date="2023-08" db="EMBL/GenBank/DDBJ databases">
        <authorList>
            <person name="Alioto T."/>
            <person name="Alioto T."/>
            <person name="Gomez Garrido J."/>
        </authorList>
    </citation>
    <scope>NUCLEOTIDE SEQUENCE</scope>
</reference>
<evidence type="ECO:0000313" key="2">
    <source>
        <dbReference type="Proteomes" id="UP001162480"/>
    </source>
</evidence>
<dbReference type="EMBL" id="OX597814">
    <property type="protein sequence ID" value="CAI9716670.1"/>
    <property type="molecule type" value="Genomic_DNA"/>
</dbReference>
<dbReference type="AlphaFoldDB" id="A0AA36AI97"/>
<evidence type="ECO:0000313" key="1">
    <source>
        <dbReference type="EMBL" id="CAI9716670.1"/>
    </source>
</evidence>
<name>A0AA36AI97_OCTVU</name>
<organism evidence="1 2">
    <name type="scientific">Octopus vulgaris</name>
    <name type="common">Common octopus</name>
    <dbReference type="NCBI Taxonomy" id="6645"/>
    <lineage>
        <taxon>Eukaryota</taxon>
        <taxon>Metazoa</taxon>
        <taxon>Spiralia</taxon>
        <taxon>Lophotrochozoa</taxon>
        <taxon>Mollusca</taxon>
        <taxon>Cephalopoda</taxon>
        <taxon>Coleoidea</taxon>
        <taxon>Octopodiformes</taxon>
        <taxon>Octopoda</taxon>
        <taxon>Incirrata</taxon>
        <taxon>Octopodidae</taxon>
        <taxon>Octopus</taxon>
    </lineage>
</organism>
<proteinExistence type="predicted"/>
<protein>
    <submittedName>
        <fullName evidence="1">Uncharacterized protein</fullName>
    </submittedName>
</protein>
<keyword evidence="2" id="KW-1185">Reference proteome</keyword>
<gene>
    <name evidence="1" type="ORF">OCTVUL_1B015628</name>
</gene>
<dbReference type="Proteomes" id="UP001162480">
    <property type="component" value="Chromosome 1"/>
</dbReference>
<sequence>MFSSSKFMKTEIKYDKENMQSWLKEQLDFSLKPCRFELPVDSRQLEVHDDIAACDMLSYDEIIRGSGEVYHGD</sequence>